<dbReference type="EMBL" id="BK015589">
    <property type="protein sequence ID" value="DAE14624.1"/>
    <property type="molecule type" value="Genomic_DNA"/>
</dbReference>
<proteinExistence type="predicted"/>
<protein>
    <submittedName>
        <fullName evidence="1">Uncharacterized protein</fullName>
    </submittedName>
</protein>
<reference evidence="1" key="1">
    <citation type="journal article" date="2021" name="Proc. Natl. Acad. Sci. U.S.A.">
        <title>A Catalog of Tens of Thousands of Viruses from Human Metagenomes Reveals Hidden Associations with Chronic Diseases.</title>
        <authorList>
            <person name="Tisza M.J."/>
            <person name="Buck C.B."/>
        </authorList>
    </citation>
    <scope>NUCLEOTIDE SEQUENCE</scope>
    <source>
        <strain evidence="1">CtTRu92</strain>
    </source>
</reference>
<evidence type="ECO:0000313" key="1">
    <source>
        <dbReference type="EMBL" id="DAE14624.1"/>
    </source>
</evidence>
<name>A0A8S5Q6E8_9CAUD</name>
<accession>A0A8S5Q6E8</accession>
<sequence>MYENVVDETLFISRASEGAVSAEWLMNQPIFIRKKYAKRFQEEVAKRKAELENSKRRK</sequence>
<organism evidence="1">
    <name type="scientific">Myoviridae sp. ctTRu92</name>
    <dbReference type="NCBI Taxonomy" id="2825111"/>
    <lineage>
        <taxon>Viruses</taxon>
        <taxon>Duplodnaviria</taxon>
        <taxon>Heunggongvirae</taxon>
        <taxon>Uroviricota</taxon>
        <taxon>Caudoviricetes</taxon>
    </lineage>
</organism>